<evidence type="ECO:0000313" key="2">
    <source>
        <dbReference type="EMBL" id="WCG21878.1"/>
    </source>
</evidence>
<evidence type="ECO:0000256" key="1">
    <source>
        <dbReference type="SAM" id="Phobius"/>
    </source>
</evidence>
<dbReference type="Proteomes" id="UP001179600">
    <property type="component" value="Chromosome"/>
</dbReference>
<dbReference type="InterPro" id="IPR006938">
    <property type="entry name" value="DUF624"/>
</dbReference>
<reference evidence="2" key="1">
    <citation type="submission" date="2023-01" db="EMBL/GenBank/DDBJ databases">
        <title>Oxazolidinone resistance genes in florfenicol resistant enterococci from beef cattle and veal calves at slaughter.</title>
        <authorList>
            <person name="Biggel M."/>
        </authorList>
    </citation>
    <scope>NUCLEOTIDE SEQUENCE</scope>
    <source>
        <strain evidence="2">K204-1</strain>
    </source>
</reference>
<keyword evidence="1" id="KW-0812">Transmembrane</keyword>
<name>A0AAE9XL16_9ENTE</name>
<keyword evidence="1" id="KW-1133">Transmembrane helix</keyword>
<feature type="transmembrane region" description="Helical" evidence="1">
    <location>
        <begin position="44"/>
        <end position="68"/>
    </location>
</feature>
<dbReference type="EMBL" id="CP116507">
    <property type="protein sequence ID" value="WCG21878.1"/>
    <property type="molecule type" value="Genomic_DNA"/>
</dbReference>
<feature type="transmembrane region" description="Helical" evidence="1">
    <location>
        <begin position="12"/>
        <end position="38"/>
    </location>
</feature>
<feature type="transmembrane region" description="Helical" evidence="1">
    <location>
        <begin position="119"/>
        <end position="147"/>
    </location>
</feature>
<keyword evidence="1" id="KW-0472">Membrane</keyword>
<dbReference type="Pfam" id="PF04854">
    <property type="entry name" value="DUF624"/>
    <property type="match status" value="1"/>
</dbReference>
<sequence>MSEVHGFYKFSVKLWDLILGNFLFLLSNIPGLALLFFVKMNQPVVILASIYIALLFVWPAFSALIYTYSNRYKRENIFKSYWTGYKKSAKQSFQMGAIMNLIFIILFSDYLYFSKISGMLGILFLIVMLICLVVTFAYTVIISNFNFSLSQIFQLIVKFFLPLSKTSLLTLGFLFAFLLMYLTGANFILLVMFGFVGKIAVSSSKQVRHDIFKYHTNEGRKAEGIV</sequence>
<gene>
    <name evidence="2" type="ORF">PML95_05575</name>
</gene>
<protein>
    <submittedName>
        <fullName evidence="2">DUF624 domain-containing protein</fullName>
    </submittedName>
</protein>
<dbReference type="AlphaFoldDB" id="A0AAE9XL16"/>
<feature type="transmembrane region" description="Helical" evidence="1">
    <location>
        <begin position="95"/>
        <end position="113"/>
    </location>
</feature>
<proteinExistence type="predicted"/>
<dbReference type="RefSeq" id="WP_170167747.1">
    <property type="nucleotide sequence ID" value="NZ_BKBT01000002.1"/>
</dbReference>
<evidence type="ECO:0000313" key="3">
    <source>
        <dbReference type="Proteomes" id="UP001179600"/>
    </source>
</evidence>
<feature type="transmembrane region" description="Helical" evidence="1">
    <location>
        <begin position="168"/>
        <end position="196"/>
    </location>
</feature>
<organism evidence="2 3">
    <name type="scientific">Vagococcus lutrae</name>
    <dbReference type="NCBI Taxonomy" id="81947"/>
    <lineage>
        <taxon>Bacteria</taxon>
        <taxon>Bacillati</taxon>
        <taxon>Bacillota</taxon>
        <taxon>Bacilli</taxon>
        <taxon>Lactobacillales</taxon>
        <taxon>Enterococcaceae</taxon>
        <taxon>Vagococcus</taxon>
    </lineage>
</organism>
<accession>A0AAE9XL16</accession>